<dbReference type="GO" id="GO:0005516">
    <property type="term" value="F:calmodulin binding"/>
    <property type="evidence" value="ECO:0007669"/>
    <property type="project" value="InterPro"/>
</dbReference>
<dbReference type="EMBL" id="VZTY01062960">
    <property type="protein sequence ID" value="NXU60053.1"/>
    <property type="molecule type" value="Genomic_DNA"/>
</dbReference>
<dbReference type="PANTHER" id="PTHR15673:SF2">
    <property type="entry name" value="IQ CALMODULIN-BINDING MOTIF-CONTAINING PROTEIN 1"/>
    <property type="match status" value="1"/>
</dbReference>
<dbReference type="PANTHER" id="PTHR15673">
    <property type="entry name" value="IQ CALMODULIN-BINDING MOTIF CONTAINING PROTEIN 1"/>
    <property type="match status" value="1"/>
</dbReference>
<keyword evidence="3" id="KW-1185">Reference proteome</keyword>
<proteinExistence type="predicted"/>
<reference evidence="2 3" key="1">
    <citation type="submission" date="2019-09" db="EMBL/GenBank/DDBJ databases">
        <title>Bird 10,000 Genomes (B10K) Project - Family phase.</title>
        <authorList>
            <person name="Zhang G."/>
        </authorList>
    </citation>
    <scope>NUCLEOTIDE SEQUENCE [LARGE SCALE GENOMIC DNA]</scope>
    <source>
        <strain evidence="2">B10K-DU-029-46</strain>
    </source>
</reference>
<organism evidence="2 3">
    <name type="scientific">Turnix velox</name>
    <name type="common">Little buttonquail</name>
    <dbReference type="NCBI Taxonomy" id="2529409"/>
    <lineage>
        <taxon>Eukaryota</taxon>
        <taxon>Metazoa</taxon>
        <taxon>Chordata</taxon>
        <taxon>Craniata</taxon>
        <taxon>Vertebrata</taxon>
        <taxon>Euteleostomi</taxon>
        <taxon>Archelosauria</taxon>
        <taxon>Archosauria</taxon>
        <taxon>Dinosauria</taxon>
        <taxon>Saurischia</taxon>
        <taxon>Theropoda</taxon>
        <taxon>Coelurosauria</taxon>
        <taxon>Aves</taxon>
        <taxon>Neognathae</taxon>
        <taxon>Neoaves</taxon>
        <taxon>Charadriiformes</taxon>
        <taxon>Turnicidae</taxon>
        <taxon>Turnix</taxon>
    </lineage>
</organism>
<dbReference type="GO" id="GO:0060271">
    <property type="term" value="P:cilium assembly"/>
    <property type="evidence" value="ECO:0007669"/>
    <property type="project" value="InterPro"/>
</dbReference>
<protein>
    <submittedName>
        <fullName evidence="2">IQCB1 protein</fullName>
    </submittedName>
</protein>
<dbReference type="Proteomes" id="UP000582182">
    <property type="component" value="Unassembled WGS sequence"/>
</dbReference>
<dbReference type="InterPro" id="IPR028765">
    <property type="entry name" value="IQCB1"/>
</dbReference>
<keyword evidence="1" id="KW-0732">Signal</keyword>
<sequence length="86" mass="9645">KLNMILLVFADAPGLAEATEKDLDVFVSRSVPVATKARESHNTMLKYIRLPWWKKLGDEFVEDDVIPDDALNAELGTLFIGGRKPF</sequence>
<feature type="chain" id="PRO_5029469685" evidence="1">
    <location>
        <begin position="19"/>
        <end position="86"/>
    </location>
</feature>
<gene>
    <name evidence="2" type="primary">Iqcb1_1</name>
    <name evidence="2" type="ORF">TURVEL_R13734</name>
</gene>
<accession>A0A7L3M2N0</accession>
<dbReference type="AlphaFoldDB" id="A0A7L3M2N0"/>
<feature type="non-terminal residue" evidence="2">
    <location>
        <position position="86"/>
    </location>
</feature>
<feature type="signal peptide" evidence="1">
    <location>
        <begin position="1"/>
        <end position="18"/>
    </location>
</feature>
<comment type="caution">
    <text evidence="2">The sequence shown here is derived from an EMBL/GenBank/DDBJ whole genome shotgun (WGS) entry which is preliminary data.</text>
</comment>
<dbReference type="GO" id="GO:0005929">
    <property type="term" value="C:cilium"/>
    <property type="evidence" value="ECO:0007669"/>
    <property type="project" value="TreeGrafter"/>
</dbReference>
<evidence type="ECO:0000313" key="2">
    <source>
        <dbReference type="EMBL" id="NXU60053.1"/>
    </source>
</evidence>
<evidence type="ECO:0000313" key="3">
    <source>
        <dbReference type="Proteomes" id="UP000582182"/>
    </source>
</evidence>
<name>A0A7L3M2N0_9CHAR</name>
<evidence type="ECO:0000256" key="1">
    <source>
        <dbReference type="SAM" id="SignalP"/>
    </source>
</evidence>
<feature type="non-terminal residue" evidence="2">
    <location>
        <position position="1"/>
    </location>
</feature>
<dbReference type="OrthoDB" id="8178106at2759"/>